<dbReference type="EMBL" id="CP017480">
    <property type="protein sequence ID" value="APG03438.1"/>
    <property type="molecule type" value="Genomic_DNA"/>
</dbReference>
<evidence type="ECO:0000313" key="2">
    <source>
        <dbReference type="Proteomes" id="UP000182987"/>
    </source>
</evidence>
<reference evidence="2" key="1">
    <citation type="submission" date="2016-09" db="EMBL/GenBank/DDBJ databases">
        <authorList>
            <person name="Lysoe E."/>
        </authorList>
    </citation>
    <scope>NUCLEOTIDE SEQUENCE [LARGE SCALE GENOMIC DNA]</scope>
    <source>
        <strain evidence="2">LJ96T</strain>
    </source>
</reference>
<dbReference type="OrthoDB" id="9807111at2"/>
<dbReference type="RefSeq" id="WP_046966507.1">
    <property type="nucleotide sequence ID" value="NZ_CP017480.1"/>
</dbReference>
<dbReference type="GO" id="GO:0005886">
    <property type="term" value="C:plasma membrane"/>
    <property type="evidence" value="ECO:0007669"/>
    <property type="project" value="InterPro"/>
</dbReference>
<dbReference type="Pfam" id="PF04632">
    <property type="entry name" value="FUSC"/>
    <property type="match status" value="1"/>
</dbReference>
<keyword evidence="2" id="KW-1185">Reference proteome</keyword>
<sequence length="708" mass="76930">MSASDLAITPPATRQVVVETLREEASVWLFVVKTLIAFFLTGWLAMRFALPAPSTAMLTTVIVANRQSGMVLAKSFYRAIGTLAGATAAIAIVASFPQQRDLFLVALSLWIGLCAGGATLYRNFKSYAFVLGGYTAAIVAIPVIDNPPGVFDSSWARISEVLLGLAVSGVVNDVVFPSRMRDVLRRAAREQFSHFVAFVRDSTRGRMARETMENAHLRFVRDAVTFEDLRSSVIFEDAEARARSGHLRLFNQRFMAASTSFQSLHHLINRLKRAHRDLAADTLVRLYAPIGAALDAPIDAGVVARELLPRLATARESLRAQRSPLRASLTDTQDIRDFDTGASLLLRFVDELYAYVDAAASLQAPRVIAASGERVRFDRGNDFLGAGLATLRTTLTMLALGAFWICSAWPLGSSAMLLATVFAGLFATIPNPTRVTWMVMLGYLSGMAAAFVCEFFVLTQVDGYPLLVIGIAPFLAIGLVMMMSKRLASYGLGWAMGLAYILALKNVQVYDPAHFINDAIAQVVGLGAAAVSFVVIPPAIGSAWLRRRQLARLRGQVALAAEAPLPGLRHRFESVNHDLVSQVVAQTEPGSADSRALIAWALAVHETGRALIELRHDMARADLPTTLRPYLTEALRTLARFYEKPDAPGYLLARDAVATAIASVGEHEGVRHLLDHLHLVRMALLDGESVLAAYMPNAPLAKEIVHAS</sequence>
<dbReference type="GO" id="GO:0022857">
    <property type="term" value="F:transmembrane transporter activity"/>
    <property type="evidence" value="ECO:0007669"/>
    <property type="project" value="InterPro"/>
</dbReference>
<protein>
    <submittedName>
        <fullName evidence="1">Uncharacterized protein</fullName>
    </submittedName>
</protein>
<dbReference type="PATRIC" id="fig|1440763.5.peg.536"/>
<proteinExistence type="predicted"/>
<dbReference type="Proteomes" id="UP000182987">
    <property type="component" value="Chromosome"/>
</dbReference>
<organism evidence="1 2">
    <name type="scientific">Luteibacter rhizovicinus DSM 16549</name>
    <dbReference type="NCBI Taxonomy" id="1440763"/>
    <lineage>
        <taxon>Bacteria</taxon>
        <taxon>Pseudomonadati</taxon>
        <taxon>Pseudomonadota</taxon>
        <taxon>Gammaproteobacteria</taxon>
        <taxon>Lysobacterales</taxon>
        <taxon>Rhodanobacteraceae</taxon>
        <taxon>Luteibacter</taxon>
    </lineage>
</organism>
<gene>
    <name evidence="1" type="ORF">BJI69_05575</name>
</gene>
<dbReference type="STRING" id="1440763.BJI69_05575"/>
<dbReference type="AlphaFoldDB" id="A0A0G9HE86"/>
<name>A0A0G9HE86_9GAMM</name>
<dbReference type="InterPro" id="IPR006726">
    <property type="entry name" value="PHBA_efflux_AaeB/fusaric-R"/>
</dbReference>
<accession>A0A0G9HE86</accession>
<evidence type="ECO:0000313" key="1">
    <source>
        <dbReference type="EMBL" id="APG03438.1"/>
    </source>
</evidence>
<dbReference type="KEGG" id="lrz:BJI69_05575"/>